<gene>
    <name evidence="1" type="ORF">SISNIDRAFT_467523</name>
</gene>
<name>A0A164SL44_9AGAM</name>
<accession>A0A164SL44</accession>
<keyword evidence="2" id="KW-1185">Reference proteome</keyword>
<dbReference type="Proteomes" id="UP000076722">
    <property type="component" value="Unassembled WGS sequence"/>
</dbReference>
<dbReference type="AlphaFoldDB" id="A0A164SL44"/>
<organism evidence="1 2">
    <name type="scientific">Sistotremastrum niveocremeum HHB9708</name>
    <dbReference type="NCBI Taxonomy" id="1314777"/>
    <lineage>
        <taxon>Eukaryota</taxon>
        <taxon>Fungi</taxon>
        <taxon>Dikarya</taxon>
        <taxon>Basidiomycota</taxon>
        <taxon>Agaricomycotina</taxon>
        <taxon>Agaricomycetes</taxon>
        <taxon>Sistotremastrales</taxon>
        <taxon>Sistotremastraceae</taxon>
        <taxon>Sertulicium</taxon>
        <taxon>Sertulicium niveocremeum</taxon>
    </lineage>
</organism>
<dbReference type="Gene3D" id="3.30.160.20">
    <property type="match status" value="1"/>
</dbReference>
<evidence type="ECO:0000313" key="1">
    <source>
        <dbReference type="EMBL" id="KZS91591.1"/>
    </source>
</evidence>
<reference evidence="1 2" key="1">
    <citation type="journal article" date="2016" name="Mol. Biol. Evol.">
        <title>Comparative Genomics of Early-Diverging Mushroom-Forming Fungi Provides Insights into the Origins of Lignocellulose Decay Capabilities.</title>
        <authorList>
            <person name="Nagy L.G."/>
            <person name="Riley R."/>
            <person name="Tritt A."/>
            <person name="Adam C."/>
            <person name="Daum C."/>
            <person name="Floudas D."/>
            <person name="Sun H."/>
            <person name="Yadav J.S."/>
            <person name="Pangilinan J."/>
            <person name="Larsson K.H."/>
            <person name="Matsuura K."/>
            <person name="Barry K."/>
            <person name="Labutti K."/>
            <person name="Kuo R."/>
            <person name="Ohm R.A."/>
            <person name="Bhattacharya S.S."/>
            <person name="Shirouzu T."/>
            <person name="Yoshinaga Y."/>
            <person name="Martin F.M."/>
            <person name="Grigoriev I.V."/>
            <person name="Hibbett D.S."/>
        </authorList>
    </citation>
    <scope>NUCLEOTIDE SEQUENCE [LARGE SCALE GENOMIC DNA]</scope>
    <source>
        <strain evidence="1 2">HHB9708</strain>
    </source>
</reference>
<evidence type="ECO:0000313" key="2">
    <source>
        <dbReference type="Proteomes" id="UP000076722"/>
    </source>
</evidence>
<dbReference type="SUPFAM" id="SSF54768">
    <property type="entry name" value="dsRNA-binding domain-like"/>
    <property type="match status" value="1"/>
</dbReference>
<proteinExistence type="predicted"/>
<sequence>MDRLKTAIKEYTFSTSRNYLDQVNELAQQKQIDLTWGESRNGPNHDVVWQAWPIVAGKAYPDYNRAGKNIQEARRNSAQEMNLRETKIDFKLVTNDVSRVEMWAETEIDTLV</sequence>
<dbReference type="EMBL" id="KV419414">
    <property type="protein sequence ID" value="KZS91591.1"/>
    <property type="molecule type" value="Genomic_DNA"/>
</dbReference>
<protein>
    <submittedName>
        <fullName evidence="1">Uncharacterized protein</fullName>
    </submittedName>
</protein>